<organism evidence="1">
    <name type="scientific">Physcomitrium patens</name>
    <name type="common">Spreading-leaved earth moss</name>
    <name type="synonym">Physcomitrella patens</name>
    <dbReference type="NCBI Taxonomy" id="3218"/>
    <lineage>
        <taxon>Eukaryota</taxon>
        <taxon>Viridiplantae</taxon>
        <taxon>Streptophyta</taxon>
        <taxon>Embryophyta</taxon>
        <taxon>Bryophyta</taxon>
        <taxon>Bryophytina</taxon>
        <taxon>Bryopsida</taxon>
        <taxon>Funariidae</taxon>
        <taxon>Funariales</taxon>
        <taxon>Funariaceae</taxon>
        <taxon>Physcomitrium</taxon>
    </lineage>
</organism>
<dbReference type="InParanoid" id="A0A2K1K855"/>
<dbReference type="Gramene" id="Pp3c8_20352V3.1">
    <property type="protein sequence ID" value="Pp3c8_20352V3.1"/>
    <property type="gene ID" value="Pp3c8_20352"/>
</dbReference>
<reference evidence="1 3" key="2">
    <citation type="journal article" date="2018" name="Plant J.">
        <title>The Physcomitrella patens chromosome-scale assembly reveals moss genome structure and evolution.</title>
        <authorList>
            <person name="Lang D."/>
            <person name="Ullrich K.K."/>
            <person name="Murat F."/>
            <person name="Fuchs J."/>
            <person name="Jenkins J."/>
            <person name="Haas F.B."/>
            <person name="Piednoel M."/>
            <person name="Gundlach H."/>
            <person name="Van Bel M."/>
            <person name="Meyberg R."/>
            <person name="Vives C."/>
            <person name="Morata J."/>
            <person name="Symeonidi A."/>
            <person name="Hiss M."/>
            <person name="Muchero W."/>
            <person name="Kamisugi Y."/>
            <person name="Saleh O."/>
            <person name="Blanc G."/>
            <person name="Decker E.L."/>
            <person name="van Gessel N."/>
            <person name="Grimwood J."/>
            <person name="Hayes R.D."/>
            <person name="Graham S.W."/>
            <person name="Gunter L.E."/>
            <person name="McDaniel S.F."/>
            <person name="Hoernstein S.N.W."/>
            <person name="Larsson A."/>
            <person name="Li F.W."/>
            <person name="Perroud P.F."/>
            <person name="Phillips J."/>
            <person name="Ranjan P."/>
            <person name="Rokshar D.S."/>
            <person name="Rothfels C.J."/>
            <person name="Schneider L."/>
            <person name="Shu S."/>
            <person name="Stevenson D.W."/>
            <person name="Thummler F."/>
            <person name="Tillich M."/>
            <person name="Villarreal Aguilar J.C."/>
            <person name="Widiez T."/>
            <person name="Wong G.K."/>
            <person name="Wymore A."/>
            <person name="Zhang Y."/>
            <person name="Zimmer A.D."/>
            <person name="Quatrano R.S."/>
            <person name="Mayer K.F.X."/>
            <person name="Goodstein D."/>
            <person name="Casacuberta J.M."/>
            <person name="Vandepoele K."/>
            <person name="Reski R."/>
            <person name="Cuming A.C."/>
            <person name="Tuskan G.A."/>
            <person name="Maumus F."/>
            <person name="Salse J."/>
            <person name="Schmutz J."/>
            <person name="Rensing S.A."/>
        </authorList>
    </citation>
    <scope>NUCLEOTIDE SEQUENCE [LARGE SCALE GENOMIC DNA]</scope>
    <source>
        <strain evidence="2 3">cv. Gransden 2004</strain>
    </source>
</reference>
<reference evidence="1 3" key="1">
    <citation type="journal article" date="2008" name="Science">
        <title>The Physcomitrella genome reveals evolutionary insights into the conquest of land by plants.</title>
        <authorList>
            <person name="Rensing S."/>
            <person name="Lang D."/>
            <person name="Zimmer A."/>
            <person name="Terry A."/>
            <person name="Salamov A."/>
            <person name="Shapiro H."/>
            <person name="Nishiyama T."/>
            <person name="Perroud P.-F."/>
            <person name="Lindquist E."/>
            <person name="Kamisugi Y."/>
            <person name="Tanahashi T."/>
            <person name="Sakakibara K."/>
            <person name="Fujita T."/>
            <person name="Oishi K."/>
            <person name="Shin-I T."/>
            <person name="Kuroki Y."/>
            <person name="Toyoda A."/>
            <person name="Suzuki Y."/>
            <person name="Hashimoto A."/>
            <person name="Yamaguchi K."/>
            <person name="Sugano A."/>
            <person name="Kohara Y."/>
            <person name="Fujiyama A."/>
            <person name="Anterola A."/>
            <person name="Aoki S."/>
            <person name="Ashton N."/>
            <person name="Barbazuk W.B."/>
            <person name="Barker E."/>
            <person name="Bennetzen J."/>
            <person name="Bezanilla M."/>
            <person name="Blankenship R."/>
            <person name="Cho S.H."/>
            <person name="Dutcher S."/>
            <person name="Estelle M."/>
            <person name="Fawcett J.A."/>
            <person name="Gundlach H."/>
            <person name="Hanada K."/>
            <person name="Heyl A."/>
            <person name="Hicks K.A."/>
            <person name="Hugh J."/>
            <person name="Lohr M."/>
            <person name="Mayer K."/>
            <person name="Melkozernov A."/>
            <person name="Murata T."/>
            <person name="Nelson D."/>
            <person name="Pils B."/>
            <person name="Prigge M."/>
            <person name="Reiss B."/>
            <person name="Renner T."/>
            <person name="Rombauts S."/>
            <person name="Rushton P."/>
            <person name="Sanderfoot A."/>
            <person name="Schween G."/>
            <person name="Shiu S.-H."/>
            <person name="Stueber K."/>
            <person name="Theodoulou F.L."/>
            <person name="Tu H."/>
            <person name="Van de Peer Y."/>
            <person name="Verrier P.J."/>
            <person name="Waters E."/>
            <person name="Wood A."/>
            <person name="Yang L."/>
            <person name="Cove D."/>
            <person name="Cuming A."/>
            <person name="Hasebe M."/>
            <person name="Lucas S."/>
            <person name="Mishler D.B."/>
            <person name="Reski R."/>
            <person name="Grigoriev I."/>
            <person name="Quatrano R.S."/>
            <person name="Boore J.L."/>
        </authorList>
    </citation>
    <scope>NUCLEOTIDE SEQUENCE [LARGE SCALE GENOMIC DNA]</scope>
    <source>
        <strain evidence="2 3">cv. Gransden 2004</strain>
    </source>
</reference>
<gene>
    <name evidence="1" type="ORF">PHYPA_011846</name>
</gene>
<dbReference type="AlphaFoldDB" id="A0A2K1K855"/>
<protein>
    <submittedName>
        <fullName evidence="1 2">Uncharacterized protein</fullName>
    </submittedName>
</protein>
<dbReference type="Proteomes" id="UP000006727">
    <property type="component" value="Chromosome 8"/>
</dbReference>
<dbReference type="EnsemblPlants" id="Pp3c8_20352V3.1">
    <property type="protein sequence ID" value="Pp3c8_20352V3.1"/>
    <property type="gene ID" value="Pp3c8_20352"/>
</dbReference>
<keyword evidence="3" id="KW-1185">Reference proteome</keyword>
<accession>A0A2K1K855</accession>
<dbReference type="EMBL" id="ABEU02000008">
    <property type="protein sequence ID" value="PNR49949.1"/>
    <property type="molecule type" value="Genomic_DNA"/>
</dbReference>
<evidence type="ECO:0000313" key="2">
    <source>
        <dbReference type="EnsemblPlants" id="Pp3c8_20352V3.1"/>
    </source>
</evidence>
<reference evidence="2" key="3">
    <citation type="submission" date="2020-12" db="UniProtKB">
        <authorList>
            <consortium name="EnsemblPlants"/>
        </authorList>
    </citation>
    <scope>IDENTIFICATION</scope>
</reference>
<proteinExistence type="predicted"/>
<evidence type="ECO:0000313" key="1">
    <source>
        <dbReference type="EMBL" id="PNR49949.1"/>
    </source>
</evidence>
<evidence type="ECO:0000313" key="3">
    <source>
        <dbReference type="Proteomes" id="UP000006727"/>
    </source>
</evidence>
<name>A0A2K1K855_PHYPA</name>
<sequence>MLLLETDALRVKNVASMDGHYLKWSEIYESILMFSSSIPTTCGIVIHHSRDVEHIKINRKVWGFVFLDMVDQLHW</sequence>